<accession>A0A2S8AEV6</accession>
<dbReference type="AlphaFoldDB" id="A0A2S8AEV6"/>
<proteinExistence type="predicted"/>
<evidence type="ECO:0000259" key="3">
    <source>
        <dbReference type="Pfam" id="PF05036"/>
    </source>
</evidence>
<feature type="domain" description="SPOR" evidence="3">
    <location>
        <begin position="90"/>
        <end position="159"/>
    </location>
</feature>
<evidence type="ECO:0000313" key="4">
    <source>
        <dbReference type="EMBL" id="PQL94168.1"/>
    </source>
</evidence>
<comment type="caution">
    <text evidence="4">The sequence shown here is derived from an EMBL/GenBank/DDBJ whole genome shotgun (WGS) entry which is preliminary data.</text>
</comment>
<dbReference type="InterPro" id="IPR007730">
    <property type="entry name" value="SPOR-like_dom"/>
</dbReference>
<dbReference type="Proteomes" id="UP000238042">
    <property type="component" value="Unassembled WGS sequence"/>
</dbReference>
<sequence length="169" mass="19447">MKNYLLTLLLLFTCSSFFMAQEVIIKVDSATGSRLIIKGEPLIIKMLNDKEICNKSTKTSSTSSSTPIVKTKPKNNSPKSVCGRRNDIPGFMIKVAEAKSEQDINSLLNNFRSEFPELRVEKHYLRPDWRLLAGDYFKKESAQIDLRRIRRNFPSAVVINWRIYCNRAK</sequence>
<feature type="chain" id="PRO_5015473219" description="SPOR domain-containing protein" evidence="2">
    <location>
        <begin position="21"/>
        <end position="169"/>
    </location>
</feature>
<keyword evidence="5" id="KW-1185">Reference proteome</keyword>
<organism evidence="4 5">
    <name type="scientific">Apibacter adventoris</name>
    <dbReference type="NCBI Taxonomy" id="1679466"/>
    <lineage>
        <taxon>Bacteria</taxon>
        <taxon>Pseudomonadati</taxon>
        <taxon>Bacteroidota</taxon>
        <taxon>Flavobacteriia</taxon>
        <taxon>Flavobacteriales</taxon>
        <taxon>Weeksellaceae</taxon>
        <taxon>Apibacter</taxon>
    </lineage>
</organism>
<dbReference type="EMBL" id="PSZM01000024">
    <property type="protein sequence ID" value="PQL94168.1"/>
    <property type="molecule type" value="Genomic_DNA"/>
</dbReference>
<feature type="region of interest" description="Disordered" evidence="1">
    <location>
        <begin position="55"/>
        <end position="80"/>
    </location>
</feature>
<feature type="signal peptide" evidence="2">
    <location>
        <begin position="1"/>
        <end position="20"/>
    </location>
</feature>
<feature type="compositionally biased region" description="Low complexity" evidence="1">
    <location>
        <begin position="55"/>
        <end position="70"/>
    </location>
</feature>
<dbReference type="GO" id="GO:0042834">
    <property type="term" value="F:peptidoglycan binding"/>
    <property type="evidence" value="ECO:0007669"/>
    <property type="project" value="InterPro"/>
</dbReference>
<gene>
    <name evidence="4" type="ORF">C4S77_03120</name>
</gene>
<evidence type="ECO:0000256" key="1">
    <source>
        <dbReference type="SAM" id="MobiDB-lite"/>
    </source>
</evidence>
<dbReference type="Pfam" id="PF05036">
    <property type="entry name" value="SPOR"/>
    <property type="match status" value="1"/>
</dbReference>
<keyword evidence="2" id="KW-0732">Signal</keyword>
<reference evidence="4 5" key="1">
    <citation type="submission" date="2018-02" db="EMBL/GenBank/DDBJ databases">
        <title>Genome sequences of Apibacter spp., gut symbionts of Asian honey bees.</title>
        <authorList>
            <person name="Kwong W.K."/>
            <person name="Steele M.I."/>
            <person name="Moran N.A."/>
        </authorList>
    </citation>
    <scope>NUCLEOTIDE SEQUENCE [LARGE SCALE GENOMIC DNA]</scope>
    <source>
        <strain evidence="5">wkB301</strain>
    </source>
</reference>
<protein>
    <recommendedName>
        <fullName evidence="3">SPOR domain-containing protein</fullName>
    </recommendedName>
</protein>
<evidence type="ECO:0000256" key="2">
    <source>
        <dbReference type="SAM" id="SignalP"/>
    </source>
</evidence>
<name>A0A2S8AEV6_9FLAO</name>
<dbReference type="OrthoDB" id="2473397at2"/>
<dbReference type="RefSeq" id="WP_105245991.1">
    <property type="nucleotide sequence ID" value="NZ_PSZM01000024.1"/>
</dbReference>
<evidence type="ECO:0000313" key="5">
    <source>
        <dbReference type="Proteomes" id="UP000238042"/>
    </source>
</evidence>